<organism evidence="1 2">
    <name type="scientific">Angomonas deanei</name>
    <dbReference type="NCBI Taxonomy" id="59799"/>
    <lineage>
        <taxon>Eukaryota</taxon>
        <taxon>Discoba</taxon>
        <taxon>Euglenozoa</taxon>
        <taxon>Kinetoplastea</taxon>
        <taxon>Metakinetoplastina</taxon>
        <taxon>Trypanosomatida</taxon>
        <taxon>Trypanosomatidae</taxon>
        <taxon>Strigomonadinae</taxon>
        <taxon>Angomonas</taxon>
    </lineage>
</organism>
<proteinExistence type="predicted"/>
<protein>
    <submittedName>
        <fullName evidence="1">Uncharacterized protein</fullName>
    </submittedName>
</protein>
<dbReference type="EMBL" id="LR877155">
    <property type="protein sequence ID" value="CAD2218528.1"/>
    <property type="molecule type" value="Genomic_DNA"/>
</dbReference>
<reference evidence="1 2" key="1">
    <citation type="submission" date="2020-08" db="EMBL/GenBank/DDBJ databases">
        <authorList>
            <person name="Newling K."/>
            <person name="Davey J."/>
            <person name="Forrester S."/>
        </authorList>
    </citation>
    <scope>NUCLEOTIDE SEQUENCE [LARGE SCALE GENOMIC DNA]</scope>
    <source>
        <strain evidence="2">Crithidia deanei Carvalho (ATCC PRA-265)</strain>
    </source>
</reference>
<evidence type="ECO:0000313" key="1">
    <source>
        <dbReference type="EMBL" id="CAD2218528.1"/>
    </source>
</evidence>
<name>A0A7G2CF47_9TRYP</name>
<gene>
    <name evidence="1" type="ORF">ADEAN_000601700</name>
</gene>
<dbReference type="AlphaFoldDB" id="A0A7G2CF47"/>
<sequence>MLRPSKRRPPPSIPLPCAIFVGKFSKMHMVSPYTREGCIKKTYEEMIVSSAPRSLEIKTSSQRTWRMCTVMWMPSCRSNHRPSCALPTLCSRWRRMLRRFGPPPTCGSCYGC</sequence>
<keyword evidence="2" id="KW-1185">Reference proteome</keyword>
<evidence type="ECO:0000313" key="2">
    <source>
        <dbReference type="Proteomes" id="UP000515908"/>
    </source>
</evidence>
<dbReference type="VEuPathDB" id="TriTrypDB:ADEAN_000601700"/>
<accession>A0A7G2CF47</accession>
<dbReference type="Proteomes" id="UP000515908">
    <property type="component" value="Chromosome 11"/>
</dbReference>